<organism evidence="2 3">
    <name type="scientific">Protea cynaroides</name>
    <dbReference type="NCBI Taxonomy" id="273540"/>
    <lineage>
        <taxon>Eukaryota</taxon>
        <taxon>Viridiplantae</taxon>
        <taxon>Streptophyta</taxon>
        <taxon>Embryophyta</taxon>
        <taxon>Tracheophyta</taxon>
        <taxon>Spermatophyta</taxon>
        <taxon>Magnoliopsida</taxon>
        <taxon>Proteales</taxon>
        <taxon>Proteaceae</taxon>
        <taxon>Protea</taxon>
    </lineage>
</organism>
<gene>
    <name evidence="2" type="ORF">NE237_003506</name>
</gene>
<accession>A0A9Q0QSP1</accession>
<proteinExistence type="predicted"/>
<dbReference type="Proteomes" id="UP001141806">
    <property type="component" value="Unassembled WGS sequence"/>
</dbReference>
<reference evidence="2" key="1">
    <citation type="journal article" date="2023" name="Plant J.">
        <title>The genome of the king protea, Protea cynaroides.</title>
        <authorList>
            <person name="Chang J."/>
            <person name="Duong T.A."/>
            <person name="Schoeman C."/>
            <person name="Ma X."/>
            <person name="Roodt D."/>
            <person name="Barker N."/>
            <person name="Li Z."/>
            <person name="Van de Peer Y."/>
            <person name="Mizrachi E."/>
        </authorList>
    </citation>
    <scope>NUCLEOTIDE SEQUENCE</scope>
    <source>
        <tissue evidence="2">Young leaves</tissue>
    </source>
</reference>
<protein>
    <submittedName>
        <fullName evidence="2">Uncharacterized protein</fullName>
    </submittedName>
</protein>
<evidence type="ECO:0000313" key="2">
    <source>
        <dbReference type="EMBL" id="KAJ4970407.1"/>
    </source>
</evidence>
<feature type="region of interest" description="Disordered" evidence="1">
    <location>
        <begin position="165"/>
        <end position="187"/>
    </location>
</feature>
<comment type="caution">
    <text evidence="2">The sequence shown here is derived from an EMBL/GenBank/DDBJ whole genome shotgun (WGS) entry which is preliminary data.</text>
</comment>
<name>A0A9Q0QSP1_9MAGN</name>
<feature type="compositionally biased region" description="Acidic residues" evidence="1">
    <location>
        <begin position="176"/>
        <end position="187"/>
    </location>
</feature>
<keyword evidence="3" id="KW-1185">Reference proteome</keyword>
<sequence length="187" mass="20461">MVLLQGGRSFAAVVAGLLDLSKLPEPITKGDPQQIDKDDQAHVFQNSGWWTDAMDEGDSEHEEGEVLHHIAEKQIQHPPSVASASSGVMTDIVPSSGMVKSAEHLQRKVGVSLNTEIEEENSEAVALEFAEEGKGRKRFPHKAANEGHVYISSIACEEFFPSSVPKFKNDPSPLEDKEDDEVLEVTE</sequence>
<evidence type="ECO:0000256" key="1">
    <source>
        <dbReference type="SAM" id="MobiDB-lite"/>
    </source>
</evidence>
<dbReference type="AlphaFoldDB" id="A0A9Q0QSP1"/>
<evidence type="ECO:0000313" key="3">
    <source>
        <dbReference type="Proteomes" id="UP001141806"/>
    </source>
</evidence>
<dbReference type="EMBL" id="JAMYWD010000005">
    <property type="protein sequence ID" value="KAJ4970407.1"/>
    <property type="molecule type" value="Genomic_DNA"/>
</dbReference>